<organism evidence="2 3">
    <name type="scientific">Lederbergia citrisecunda</name>
    <dbReference type="NCBI Taxonomy" id="2833583"/>
    <lineage>
        <taxon>Bacteria</taxon>
        <taxon>Bacillati</taxon>
        <taxon>Bacillota</taxon>
        <taxon>Bacilli</taxon>
        <taxon>Bacillales</taxon>
        <taxon>Bacillaceae</taxon>
        <taxon>Lederbergia</taxon>
    </lineage>
</organism>
<feature type="domain" description="Xylose isomerase-like TIM barrel" evidence="1">
    <location>
        <begin position="30"/>
        <end position="291"/>
    </location>
</feature>
<reference evidence="2 3" key="1">
    <citation type="submission" date="2021-05" db="EMBL/GenBank/DDBJ databases">
        <title>Novel Bacillus species.</title>
        <authorList>
            <person name="Liu G."/>
        </authorList>
    </citation>
    <scope>NUCLEOTIDE SEQUENCE [LARGE SCALE GENOMIC DNA]</scope>
    <source>
        <strain evidence="2 3">FJAT-49732</strain>
    </source>
</reference>
<protein>
    <submittedName>
        <fullName evidence="2">TIM barrel protein</fullName>
    </submittedName>
</protein>
<name>A0A942YLB6_9BACI</name>
<dbReference type="Pfam" id="PF01261">
    <property type="entry name" value="AP_endonuc_2"/>
    <property type="match status" value="1"/>
</dbReference>
<comment type="caution">
    <text evidence="2">The sequence shown here is derived from an EMBL/GenBank/DDBJ whole genome shotgun (WGS) entry which is preliminary data.</text>
</comment>
<dbReference type="Proteomes" id="UP000682713">
    <property type="component" value="Unassembled WGS sequence"/>
</dbReference>
<dbReference type="SUPFAM" id="SSF51658">
    <property type="entry name" value="Xylose isomerase-like"/>
    <property type="match status" value="1"/>
</dbReference>
<evidence type="ECO:0000313" key="2">
    <source>
        <dbReference type="EMBL" id="MBS4201303.1"/>
    </source>
</evidence>
<dbReference type="PANTHER" id="PTHR12110">
    <property type="entry name" value="HYDROXYPYRUVATE ISOMERASE"/>
    <property type="match status" value="1"/>
</dbReference>
<proteinExistence type="predicted"/>
<sequence length="301" mass="34444">MSKHPRISVFPKGYLEELSDGRMDIFEWIEQAGTLGADGLELYPSFLKDTSEEYLLSIKRAAEKENLIIPMMCSSPDFTHPDASFRENEINKMKKMIDVMHFLGPGDFQSCRVLSGQRRPEVSTEEGIQWTVDSINELLLYAESKNVHLVMENHYKDGFWIYPEFAQKSEVFLQIIKQISSPYFGVNYDPSNAIFAGEDPIVLLKEVKNRLVTAHASDRYLAEGYSLEDIQKYVNEGYSEALSHGVIGKGLNDYNQIFTILKSIHFDGWISIEDGVNGLHELKESVVFLRKMINKHYALLN</sequence>
<dbReference type="AlphaFoldDB" id="A0A942YLB6"/>
<keyword evidence="3" id="KW-1185">Reference proteome</keyword>
<gene>
    <name evidence="2" type="ORF">KHA93_16830</name>
</gene>
<dbReference type="InterPro" id="IPR050312">
    <property type="entry name" value="IolE/XylAMocC-like"/>
</dbReference>
<evidence type="ECO:0000313" key="3">
    <source>
        <dbReference type="Proteomes" id="UP000682713"/>
    </source>
</evidence>
<accession>A0A942YLB6</accession>
<evidence type="ECO:0000259" key="1">
    <source>
        <dbReference type="Pfam" id="PF01261"/>
    </source>
</evidence>
<dbReference type="PANTHER" id="PTHR12110:SF41">
    <property type="entry name" value="INOSOSE DEHYDRATASE"/>
    <property type="match status" value="1"/>
</dbReference>
<dbReference type="RefSeq" id="WP_213111793.1">
    <property type="nucleotide sequence ID" value="NZ_JAGYPJ010000001.1"/>
</dbReference>
<dbReference type="EMBL" id="JAGYPJ010000001">
    <property type="protein sequence ID" value="MBS4201303.1"/>
    <property type="molecule type" value="Genomic_DNA"/>
</dbReference>
<dbReference type="InterPro" id="IPR036237">
    <property type="entry name" value="Xyl_isomerase-like_sf"/>
</dbReference>
<dbReference type="InterPro" id="IPR013022">
    <property type="entry name" value="Xyl_isomerase-like_TIM-brl"/>
</dbReference>
<dbReference type="Gene3D" id="3.20.20.150">
    <property type="entry name" value="Divalent-metal-dependent TIM barrel enzymes"/>
    <property type="match status" value="1"/>
</dbReference>